<sequence length="492" mass="56429">MKLGIIPYQKEDFEITDGQQRPNFQEYQSTYGGFNKPIDTPLNKRHFTYAPCAPMTLFTELGYFNTEYPFDKPGFNTMDRSDGLSMICNGNDTVGVMESMGWRTGRCDICIKEGTSYWEVEIVKGGSTIDEDSVNDPIRMKEAIDNSPHLRLGVSRRETSLEAPVGFDLYGYGVRDQAMESVHGGELMKKIVTDKKLKQGDTIGFLLTLPDGEKQIQQAKDYTLRRLQELIKNESLNPEHTGENDHVTMGPQRKKVRNSKYSLNEFQKELLRDIDYSDIVRDQIAIRYKGQLLYEATDYIKTTKPEYFSADHKNQEDYYSLKGSSLKIFVNGECLGNAFEDLNPFLPPFSELQYNEKFYYNYWKNGGSSDVTIRNHNSGINNDDMELKKEPSVVNELRNDTSNSKMDRKQILRNKYVNNNRLGYYPTVSCFNGGEAKIITVKSELKYLEQAQATTSDSIKTLDVLFNEQIADDIVLDIIDEVEEEFKKSTKS</sequence>
<evidence type="ECO:0000259" key="4">
    <source>
        <dbReference type="SMART" id="SM00449"/>
    </source>
</evidence>
<keyword evidence="2" id="KW-0539">Nucleus</keyword>
<organism evidence="5 6">
    <name type="scientific">Maudiozyma exigua</name>
    <name type="common">Yeast</name>
    <name type="synonym">Kazachstania exigua</name>
    <dbReference type="NCBI Taxonomy" id="34358"/>
    <lineage>
        <taxon>Eukaryota</taxon>
        <taxon>Fungi</taxon>
        <taxon>Dikarya</taxon>
        <taxon>Ascomycota</taxon>
        <taxon>Saccharomycotina</taxon>
        <taxon>Saccharomycetes</taxon>
        <taxon>Saccharomycetales</taxon>
        <taxon>Saccharomycetaceae</taxon>
        <taxon>Maudiozyma</taxon>
    </lineage>
</organism>
<comment type="similarity">
    <text evidence="3">Belongs to the cclA family.</text>
</comment>
<proteinExistence type="inferred from homology"/>
<dbReference type="Proteomes" id="UP000750334">
    <property type="component" value="Unassembled WGS sequence"/>
</dbReference>
<comment type="caution">
    <text evidence="5">The sequence shown here is derived from an EMBL/GenBank/DDBJ whole genome shotgun (WGS) entry which is preliminary data.</text>
</comment>
<dbReference type="InterPro" id="IPR013320">
    <property type="entry name" value="ConA-like_dom_sf"/>
</dbReference>
<dbReference type="PANTHER" id="PTHR10598:SF0">
    <property type="entry name" value="SET1_ASH2 HISTONE METHYLTRANSFERASE COMPLEX SUBUNIT ASH2"/>
    <property type="match status" value="1"/>
</dbReference>
<reference evidence="5 6" key="1">
    <citation type="submission" date="2020-11" db="EMBL/GenBank/DDBJ databases">
        <title>Kefir isolates.</title>
        <authorList>
            <person name="Marcisauskas S."/>
            <person name="Kim Y."/>
            <person name="Blasche S."/>
        </authorList>
    </citation>
    <scope>NUCLEOTIDE SEQUENCE [LARGE SCALE GENOMIC DNA]</scope>
    <source>
        <strain evidence="5 6">OG2</strain>
    </source>
</reference>
<dbReference type="SUPFAM" id="SSF49899">
    <property type="entry name" value="Concanavalin A-like lectins/glucanases"/>
    <property type="match status" value="1"/>
</dbReference>
<dbReference type="AlphaFoldDB" id="A0A9P6VYF9"/>
<dbReference type="GO" id="GO:0000976">
    <property type="term" value="F:transcription cis-regulatory region binding"/>
    <property type="evidence" value="ECO:0007669"/>
    <property type="project" value="TreeGrafter"/>
</dbReference>
<dbReference type="CDD" id="cd12872">
    <property type="entry name" value="SPRY_Ash2"/>
    <property type="match status" value="1"/>
</dbReference>
<gene>
    <name evidence="5" type="ORF">C6P45_002431</name>
</gene>
<evidence type="ECO:0000256" key="2">
    <source>
        <dbReference type="ARBA" id="ARBA00023242"/>
    </source>
</evidence>
<dbReference type="PANTHER" id="PTHR10598">
    <property type="entry name" value="SET1/ASH2 HISTONE METHYLTRANSFERASE COMPLEX SUBUNIT ASH2"/>
    <property type="match status" value="1"/>
</dbReference>
<dbReference type="OrthoDB" id="10266026at2759"/>
<dbReference type="Gene3D" id="2.60.120.920">
    <property type="match status" value="1"/>
</dbReference>
<evidence type="ECO:0000313" key="5">
    <source>
        <dbReference type="EMBL" id="KAG0657493.1"/>
    </source>
</evidence>
<dbReference type="InterPro" id="IPR043136">
    <property type="entry name" value="B30.2/SPRY_sf"/>
</dbReference>
<dbReference type="GO" id="GO:0048188">
    <property type="term" value="C:Set1C/COMPASS complex"/>
    <property type="evidence" value="ECO:0007669"/>
    <property type="project" value="InterPro"/>
</dbReference>
<name>A0A9P6VYF9_MAUEX</name>
<evidence type="ECO:0000256" key="1">
    <source>
        <dbReference type="ARBA" id="ARBA00004123"/>
    </source>
</evidence>
<comment type="subcellular location">
    <subcellularLocation>
        <location evidence="1">Nucleus</location>
    </subcellularLocation>
</comment>
<dbReference type="InterPro" id="IPR003877">
    <property type="entry name" value="SPRY_dom"/>
</dbReference>
<feature type="domain" description="SPRY" evidence="4">
    <location>
        <begin position="113"/>
        <end position="364"/>
    </location>
</feature>
<evidence type="ECO:0000256" key="3">
    <source>
        <dbReference type="ARBA" id="ARBA00038149"/>
    </source>
</evidence>
<accession>A0A9P6VYF9</accession>
<keyword evidence="6" id="KW-1185">Reference proteome</keyword>
<dbReference type="EMBL" id="PUHR01000236">
    <property type="protein sequence ID" value="KAG0657493.1"/>
    <property type="molecule type" value="Genomic_DNA"/>
</dbReference>
<protein>
    <recommendedName>
        <fullName evidence="4">SPRY domain-containing protein</fullName>
    </recommendedName>
</protein>
<dbReference type="SMART" id="SM00449">
    <property type="entry name" value="SPRY"/>
    <property type="match status" value="1"/>
</dbReference>
<evidence type="ECO:0000313" key="6">
    <source>
        <dbReference type="Proteomes" id="UP000750334"/>
    </source>
</evidence>
<dbReference type="InterPro" id="IPR037353">
    <property type="entry name" value="ASH2"/>
</dbReference>